<dbReference type="InterPro" id="IPR020459">
    <property type="entry name" value="AMP-binding"/>
</dbReference>
<dbReference type="Gene3D" id="3.40.50.12780">
    <property type="entry name" value="N-terminal domain of ligase-like"/>
    <property type="match status" value="1"/>
</dbReference>
<name>A0A816VYL7_9BILA</name>
<comment type="caution">
    <text evidence="2">The sequence shown here is derived from an EMBL/GenBank/DDBJ whole genome shotgun (WGS) entry which is preliminary data.</text>
</comment>
<dbReference type="PANTHER" id="PTHR45527:SF1">
    <property type="entry name" value="FATTY ACID SYNTHASE"/>
    <property type="match status" value="1"/>
</dbReference>
<evidence type="ECO:0000259" key="1">
    <source>
        <dbReference type="Pfam" id="PF00501"/>
    </source>
</evidence>
<evidence type="ECO:0000313" key="2">
    <source>
        <dbReference type="EMBL" id="CAF2133684.1"/>
    </source>
</evidence>
<reference evidence="2" key="1">
    <citation type="submission" date="2021-02" db="EMBL/GenBank/DDBJ databases">
        <authorList>
            <person name="Nowell W R."/>
        </authorList>
    </citation>
    <scope>NUCLEOTIDE SEQUENCE</scope>
</reference>
<dbReference type="GO" id="GO:0031177">
    <property type="term" value="F:phosphopantetheine binding"/>
    <property type="evidence" value="ECO:0007669"/>
    <property type="project" value="TreeGrafter"/>
</dbReference>
<proteinExistence type="predicted"/>
<dbReference type="GO" id="GO:0043041">
    <property type="term" value="P:amino acid activation for nonribosomal peptide biosynthetic process"/>
    <property type="evidence" value="ECO:0007669"/>
    <property type="project" value="TreeGrafter"/>
</dbReference>
<dbReference type="Proteomes" id="UP000663842">
    <property type="component" value="Unassembled WGS sequence"/>
</dbReference>
<dbReference type="InterPro" id="IPR020845">
    <property type="entry name" value="AMP-binding_CS"/>
</dbReference>
<protein>
    <recommendedName>
        <fullName evidence="1">AMP-dependent synthetase/ligase domain-containing protein</fullName>
    </recommendedName>
</protein>
<evidence type="ECO:0000313" key="4">
    <source>
        <dbReference type="Proteomes" id="UP000663887"/>
    </source>
</evidence>
<gene>
    <name evidence="3" type="ORF">UXM345_LOCUS37400</name>
    <name evidence="2" type="ORF">XDN619_LOCUS25228</name>
</gene>
<dbReference type="GO" id="GO:0005737">
    <property type="term" value="C:cytoplasm"/>
    <property type="evidence" value="ECO:0007669"/>
    <property type="project" value="TreeGrafter"/>
</dbReference>
<organism evidence="2 4">
    <name type="scientific">Rotaria magnacalcarata</name>
    <dbReference type="NCBI Taxonomy" id="392030"/>
    <lineage>
        <taxon>Eukaryota</taxon>
        <taxon>Metazoa</taxon>
        <taxon>Spiralia</taxon>
        <taxon>Gnathifera</taxon>
        <taxon>Rotifera</taxon>
        <taxon>Eurotatoria</taxon>
        <taxon>Bdelloidea</taxon>
        <taxon>Philodinida</taxon>
        <taxon>Philodinidae</taxon>
        <taxon>Rotaria</taxon>
    </lineage>
</organism>
<feature type="non-terminal residue" evidence="2">
    <location>
        <position position="295"/>
    </location>
</feature>
<dbReference type="Proteomes" id="UP000663887">
    <property type="component" value="Unassembled WGS sequence"/>
</dbReference>
<dbReference type="InterPro" id="IPR042099">
    <property type="entry name" value="ANL_N_sf"/>
</dbReference>
<dbReference type="EMBL" id="CAJNRG010011590">
    <property type="protein sequence ID" value="CAF2133684.1"/>
    <property type="molecule type" value="Genomic_DNA"/>
</dbReference>
<dbReference type="PROSITE" id="PS00455">
    <property type="entry name" value="AMP_BINDING"/>
    <property type="match status" value="1"/>
</dbReference>
<sequence>MTRFDRYDIVKIEVDCPLINQLINNNNITFNPDPNATRDNLAYVIYTSGTTGQPKGVMVEHASVLSFRDDVIHRYFATDYTEHPPKGILFLANYSFDLSIEQIVLSILGSNMLIIISNTFIVDENFYSYLNATRITYMSMTPSQLQGIDLRNLKHLESLMLGGEPLSEMVFDKVRTQYIGKLRNVYGLTETTICNVSHLYENDMKYKNSMGVPLLNTKAFVLNNSQQMLPVNAVGELYLTGSCVSRGYLNRPELTAERFLPNPFQTDEEKKEGKNARIYKTGDLVRWLPDGELEY</sequence>
<dbReference type="PRINTS" id="PR00154">
    <property type="entry name" value="AMPBINDING"/>
</dbReference>
<evidence type="ECO:0000313" key="3">
    <source>
        <dbReference type="EMBL" id="CAF4380560.1"/>
    </source>
</evidence>
<dbReference type="GO" id="GO:0044550">
    <property type="term" value="P:secondary metabolite biosynthetic process"/>
    <property type="evidence" value="ECO:0007669"/>
    <property type="project" value="TreeGrafter"/>
</dbReference>
<dbReference type="Pfam" id="PF00501">
    <property type="entry name" value="AMP-binding"/>
    <property type="match status" value="1"/>
</dbReference>
<accession>A0A816VYL7</accession>
<feature type="domain" description="AMP-dependent synthetase/ligase" evidence="1">
    <location>
        <begin position="31"/>
        <end position="249"/>
    </location>
</feature>
<dbReference type="AlphaFoldDB" id="A0A816VYL7"/>
<dbReference type="EMBL" id="CAJOBF010020236">
    <property type="protein sequence ID" value="CAF4380560.1"/>
    <property type="molecule type" value="Genomic_DNA"/>
</dbReference>
<dbReference type="PANTHER" id="PTHR45527">
    <property type="entry name" value="NONRIBOSOMAL PEPTIDE SYNTHETASE"/>
    <property type="match status" value="1"/>
</dbReference>
<dbReference type="SUPFAM" id="SSF56801">
    <property type="entry name" value="Acetyl-CoA synthetase-like"/>
    <property type="match status" value="1"/>
</dbReference>
<dbReference type="InterPro" id="IPR000873">
    <property type="entry name" value="AMP-dep_synth/lig_dom"/>
</dbReference>